<name>A0A0E0KPC3_ORYPU</name>
<feature type="signal peptide" evidence="1">
    <location>
        <begin position="1"/>
        <end position="28"/>
    </location>
</feature>
<dbReference type="Proteomes" id="UP000026962">
    <property type="component" value="Chromosome 4"/>
</dbReference>
<proteinExistence type="predicted"/>
<organism evidence="2">
    <name type="scientific">Oryza punctata</name>
    <name type="common">Red rice</name>
    <dbReference type="NCBI Taxonomy" id="4537"/>
    <lineage>
        <taxon>Eukaryota</taxon>
        <taxon>Viridiplantae</taxon>
        <taxon>Streptophyta</taxon>
        <taxon>Embryophyta</taxon>
        <taxon>Tracheophyta</taxon>
        <taxon>Spermatophyta</taxon>
        <taxon>Magnoliopsida</taxon>
        <taxon>Liliopsida</taxon>
        <taxon>Poales</taxon>
        <taxon>Poaceae</taxon>
        <taxon>BOP clade</taxon>
        <taxon>Oryzoideae</taxon>
        <taxon>Oryzeae</taxon>
        <taxon>Oryzinae</taxon>
        <taxon>Oryza</taxon>
    </lineage>
</organism>
<reference evidence="2" key="1">
    <citation type="submission" date="2015-04" db="UniProtKB">
        <authorList>
            <consortium name="EnsemblPlants"/>
        </authorList>
    </citation>
    <scope>IDENTIFICATION</scope>
</reference>
<accession>A0A0E0KPC3</accession>
<keyword evidence="1" id="KW-0732">Signal</keyword>
<dbReference type="EnsemblPlants" id="OPUNC04G07160.1">
    <property type="protein sequence ID" value="OPUNC04G07160.1"/>
    <property type="gene ID" value="OPUNC04G07160"/>
</dbReference>
<reference evidence="2" key="2">
    <citation type="submission" date="2018-05" db="EMBL/GenBank/DDBJ databases">
        <title>OpunRS2 (Oryza punctata Reference Sequence Version 2).</title>
        <authorList>
            <person name="Zhang J."/>
            <person name="Kudrna D."/>
            <person name="Lee S."/>
            <person name="Talag J."/>
            <person name="Welchert J."/>
            <person name="Wing R.A."/>
        </authorList>
    </citation>
    <scope>NUCLEOTIDE SEQUENCE [LARGE SCALE GENOMIC DNA]</scope>
</reference>
<evidence type="ECO:0000256" key="1">
    <source>
        <dbReference type="SAM" id="SignalP"/>
    </source>
</evidence>
<dbReference type="Gramene" id="OPUNC04G07160.1">
    <property type="protein sequence ID" value="OPUNC04G07160.1"/>
    <property type="gene ID" value="OPUNC04G07160"/>
</dbReference>
<keyword evidence="3" id="KW-1185">Reference proteome</keyword>
<dbReference type="AlphaFoldDB" id="A0A0E0KPC3"/>
<sequence>MAAAAMAKVALLLLFLVQVMNVIGGAAAARPLQADGGAVIGMLAILEALGSDGSSHLIS</sequence>
<evidence type="ECO:0000313" key="2">
    <source>
        <dbReference type="EnsemblPlants" id="OPUNC04G07160.1"/>
    </source>
</evidence>
<evidence type="ECO:0000313" key="3">
    <source>
        <dbReference type="Proteomes" id="UP000026962"/>
    </source>
</evidence>
<protein>
    <submittedName>
        <fullName evidence="2">Uncharacterized protein</fullName>
    </submittedName>
</protein>
<dbReference type="HOGENOM" id="CLU_194083_0_0_1"/>
<feature type="chain" id="PRO_5002365561" evidence="1">
    <location>
        <begin position="29"/>
        <end position="59"/>
    </location>
</feature>